<dbReference type="Pfam" id="PF04055">
    <property type="entry name" value="Radical_SAM"/>
    <property type="match status" value="1"/>
</dbReference>
<feature type="binding site" evidence="15">
    <location>
        <position position="111"/>
    </location>
    <ligand>
        <name>S-adenosyl-L-methionine</name>
        <dbReference type="ChEBI" id="CHEBI:59789"/>
        <label>1</label>
    </ligand>
</feature>
<evidence type="ECO:0000256" key="11">
    <source>
        <dbReference type="ARBA" id="ARBA00023014"/>
    </source>
</evidence>
<dbReference type="GO" id="GO:0004109">
    <property type="term" value="F:coproporphyrinogen oxidase activity"/>
    <property type="evidence" value="ECO:0007669"/>
    <property type="project" value="InterPro"/>
</dbReference>
<gene>
    <name evidence="18" type="ORF">RC74_08665</name>
</gene>
<dbReference type="NCBIfam" id="TIGR00538">
    <property type="entry name" value="hemN"/>
    <property type="match status" value="1"/>
</dbReference>
<evidence type="ECO:0000256" key="9">
    <source>
        <dbReference type="ARBA" id="ARBA00023002"/>
    </source>
</evidence>
<dbReference type="SMART" id="SM00729">
    <property type="entry name" value="Elp3"/>
    <property type="match status" value="1"/>
</dbReference>
<feature type="binding site" evidence="15">
    <location>
        <begin position="66"/>
        <end position="68"/>
    </location>
    <ligand>
        <name>S-adenosyl-L-methionine</name>
        <dbReference type="ChEBI" id="CHEBI:59789"/>
        <label>2</label>
    </ligand>
</feature>
<keyword evidence="10 14" id="KW-0408">Iron</keyword>
<evidence type="ECO:0000256" key="13">
    <source>
        <dbReference type="ARBA" id="ARBA00048321"/>
    </source>
</evidence>
<feature type="binding site" evidence="15">
    <location>
        <position position="183"/>
    </location>
    <ligand>
        <name>S-adenosyl-L-methionine</name>
        <dbReference type="ChEBI" id="CHEBI:59789"/>
        <label>2</label>
    </ligand>
</feature>
<comment type="subcellular location">
    <subcellularLocation>
        <location evidence="1 14">Cytoplasm</location>
    </subcellularLocation>
</comment>
<dbReference type="InterPro" id="IPR006638">
    <property type="entry name" value="Elp3/MiaA/NifB-like_rSAM"/>
</dbReference>
<dbReference type="EC" id="1.3.98.3" evidence="14"/>
<keyword evidence="8 14" id="KW-0479">Metal-binding</keyword>
<dbReference type="PIRSF" id="PIRSF000167">
    <property type="entry name" value="HemN"/>
    <property type="match status" value="1"/>
</dbReference>
<dbReference type="GO" id="GO:0006782">
    <property type="term" value="P:protoporphyrinogen IX biosynthetic process"/>
    <property type="evidence" value="ECO:0007669"/>
    <property type="project" value="UniProtKB-UniPathway"/>
</dbReference>
<dbReference type="SFLD" id="SFLDS00029">
    <property type="entry name" value="Radical_SAM"/>
    <property type="match status" value="1"/>
</dbReference>
<dbReference type="PANTHER" id="PTHR13932:SF6">
    <property type="entry name" value="OXYGEN-INDEPENDENT COPROPORPHYRINOGEN III OXIDASE"/>
    <property type="match status" value="1"/>
</dbReference>
<accession>A0A126V046</accession>
<dbReference type="CDD" id="cd01335">
    <property type="entry name" value="Radical_SAM"/>
    <property type="match status" value="1"/>
</dbReference>
<protein>
    <recommendedName>
        <fullName evidence="14">Coproporphyrinogen-III oxidase</fullName>
        <ecNumber evidence="14">1.3.98.3</ecNumber>
    </recommendedName>
</protein>
<evidence type="ECO:0000259" key="17">
    <source>
        <dbReference type="PROSITE" id="PS51918"/>
    </source>
</evidence>
<dbReference type="GO" id="GO:0051539">
    <property type="term" value="F:4 iron, 4 sulfur cluster binding"/>
    <property type="evidence" value="ECO:0007669"/>
    <property type="project" value="UniProtKB-KW"/>
</dbReference>
<reference evidence="18 19" key="1">
    <citation type="submission" date="2016-02" db="EMBL/GenBank/DDBJ databases">
        <title>Complete genome sequence of Halocynthiibacter arcticus PAMC 20958t from arctic marine sediment.</title>
        <authorList>
            <person name="Lee Y.M."/>
            <person name="Baek K."/>
            <person name="Lee H.K."/>
            <person name="Shin S.C."/>
        </authorList>
    </citation>
    <scope>NUCLEOTIDE SEQUENCE [LARGE SCALE GENOMIC DNA]</scope>
    <source>
        <strain evidence="18">PAMC 20958</strain>
    </source>
</reference>
<evidence type="ECO:0000256" key="7">
    <source>
        <dbReference type="ARBA" id="ARBA00022691"/>
    </source>
</evidence>
<dbReference type="InterPro" id="IPR004558">
    <property type="entry name" value="Coprogen_oxidase_HemN"/>
</dbReference>
<keyword evidence="11 14" id="KW-0411">Iron-sulfur</keyword>
<dbReference type="GO" id="GO:0051989">
    <property type="term" value="F:coproporphyrinogen dehydrogenase activity"/>
    <property type="evidence" value="ECO:0007669"/>
    <property type="project" value="UniProtKB-EC"/>
</dbReference>
<dbReference type="KEGG" id="hat:RC74_08665"/>
<name>A0A126V046_9RHOB</name>
<dbReference type="SUPFAM" id="SSF102114">
    <property type="entry name" value="Radical SAM enzymes"/>
    <property type="match status" value="1"/>
</dbReference>
<evidence type="ECO:0000256" key="6">
    <source>
        <dbReference type="ARBA" id="ARBA00022490"/>
    </source>
</evidence>
<organism evidence="18 19">
    <name type="scientific">Falsihalocynthiibacter arcticus</name>
    <dbReference type="NCBI Taxonomy" id="1579316"/>
    <lineage>
        <taxon>Bacteria</taxon>
        <taxon>Pseudomonadati</taxon>
        <taxon>Pseudomonadota</taxon>
        <taxon>Alphaproteobacteria</taxon>
        <taxon>Rhodobacterales</taxon>
        <taxon>Roseobacteraceae</taxon>
        <taxon>Falsihalocynthiibacter</taxon>
    </lineage>
</organism>
<evidence type="ECO:0000256" key="14">
    <source>
        <dbReference type="PIRNR" id="PIRNR000167"/>
    </source>
</evidence>
<comment type="subunit">
    <text evidence="4">Monomer.</text>
</comment>
<dbReference type="SFLD" id="SFLDG01082">
    <property type="entry name" value="B12-binding_domain_containing"/>
    <property type="match status" value="1"/>
</dbReference>
<feature type="binding site" evidence="16">
    <location>
        <position position="60"/>
    </location>
    <ligand>
        <name>[4Fe-4S] cluster</name>
        <dbReference type="ChEBI" id="CHEBI:49883"/>
        <note>4Fe-4S-S-AdoMet</note>
    </ligand>
</feature>
<evidence type="ECO:0000313" key="19">
    <source>
        <dbReference type="Proteomes" id="UP000070371"/>
    </source>
</evidence>
<dbReference type="Proteomes" id="UP000070371">
    <property type="component" value="Chromosome"/>
</dbReference>
<feature type="binding site" evidence="15">
    <location>
        <position position="242"/>
    </location>
    <ligand>
        <name>S-adenosyl-L-methionine</name>
        <dbReference type="ChEBI" id="CHEBI:59789"/>
        <label>2</label>
    </ligand>
</feature>
<evidence type="ECO:0000256" key="10">
    <source>
        <dbReference type="ARBA" id="ARBA00023004"/>
    </source>
</evidence>
<dbReference type="PANTHER" id="PTHR13932">
    <property type="entry name" value="COPROPORPHYRINIGEN III OXIDASE"/>
    <property type="match status" value="1"/>
</dbReference>
<feature type="binding site" evidence="16">
    <location>
        <position position="64"/>
    </location>
    <ligand>
        <name>[4Fe-4S] cluster</name>
        <dbReference type="ChEBI" id="CHEBI:49883"/>
        <note>4Fe-4S-S-AdoMet</note>
    </ligand>
</feature>
<dbReference type="UniPathway" id="UPA00251">
    <property type="reaction ID" value="UER00323"/>
</dbReference>
<evidence type="ECO:0000256" key="4">
    <source>
        <dbReference type="ARBA" id="ARBA00011245"/>
    </source>
</evidence>
<dbReference type="RefSeq" id="WP_039001889.1">
    <property type="nucleotide sequence ID" value="NZ_CP014327.1"/>
</dbReference>
<keyword evidence="7 14" id="KW-0949">S-adenosyl-L-methionine</keyword>
<keyword evidence="9 14" id="KW-0560">Oxidoreductase</keyword>
<keyword evidence="19" id="KW-1185">Reference proteome</keyword>
<dbReference type="GO" id="GO:0046872">
    <property type="term" value="F:metal ion binding"/>
    <property type="evidence" value="ECO:0007669"/>
    <property type="project" value="UniProtKB-KW"/>
</dbReference>
<comment type="pathway">
    <text evidence="2 14">Porphyrin-containing compound metabolism; protoporphyrin-IX biosynthesis; protoporphyrinogen-IX from coproporphyrinogen-III (AdoMet route): step 1/1.</text>
</comment>
<evidence type="ECO:0000256" key="16">
    <source>
        <dbReference type="PIRSR" id="PIRSR000167-2"/>
    </source>
</evidence>
<evidence type="ECO:0000313" key="18">
    <source>
        <dbReference type="EMBL" id="AML51315.1"/>
    </source>
</evidence>
<dbReference type="STRING" id="1579316.RC74_08665"/>
<dbReference type="InterPro" id="IPR007197">
    <property type="entry name" value="rSAM"/>
</dbReference>
<feature type="binding site" evidence="15">
    <location>
        <begin position="112"/>
        <end position="113"/>
    </location>
    <ligand>
        <name>S-adenosyl-L-methionine</name>
        <dbReference type="ChEBI" id="CHEBI:59789"/>
        <label>2</label>
    </ligand>
</feature>
<evidence type="ECO:0000256" key="15">
    <source>
        <dbReference type="PIRSR" id="PIRSR000167-1"/>
    </source>
</evidence>
<proteinExistence type="inferred from homology"/>
<feature type="binding site" evidence="15">
    <location>
        <position position="328"/>
    </location>
    <ligand>
        <name>S-adenosyl-L-methionine</name>
        <dbReference type="ChEBI" id="CHEBI:59789"/>
        <label>1</label>
    </ligand>
</feature>
<dbReference type="InterPro" id="IPR058240">
    <property type="entry name" value="rSAM_sf"/>
</dbReference>
<feature type="binding site" evidence="16">
    <location>
        <position position="67"/>
    </location>
    <ligand>
        <name>[4Fe-4S] cluster</name>
        <dbReference type="ChEBI" id="CHEBI:49883"/>
        <note>4Fe-4S-S-AdoMet</note>
    </ligand>
</feature>
<comment type="similarity">
    <text evidence="3 14">Belongs to the anaerobic coproporphyrinogen-III oxidase family.</text>
</comment>
<sequence length="451" mass="49647">MEQNIQLARHGLFDARVPRYTSYPTSPHFSADVGPETFVNWIFAIPEGRQISLYVHVPFCRRLCWFCACRTQGTTSDAPVRAYLEVLKAEIELLRATLPKGVTLERLHWGGGTPTLLAPDMMTELAEAIYSVAPLAPDGEFSVEIDPNEIDDARLDALAKAGMNRASIGVQDFDPEIQKTIGREQSYELTESAITAIRARGIASLNADILYGLPHQTPEKITQSVQKLLSLSPDRVALYGYAHVPWMARRQNMIPEEALPSPQERLALFEVARKLFEWDGYTAVGIDHFALPSDGLSIAQKAGRLRRNFQGYTEDTSDVLIGLGASSISRFPQGYTQNAAATSQHIAAIRGGNFSTKKGHSFSANDKLRGRLIEVLMCDFKIDTGQIAKEFGLQKAEILLLIEPVASQFSDVVTLSNGVLEIPPAFRPLTRVIARAFDAYALSKTGHSSAV</sequence>
<dbReference type="InterPro" id="IPR034505">
    <property type="entry name" value="Coproporphyrinogen-III_oxidase"/>
</dbReference>
<comment type="cofactor">
    <cofactor evidence="14 16">
        <name>[4Fe-4S] cluster</name>
        <dbReference type="ChEBI" id="CHEBI:49883"/>
    </cofactor>
    <text evidence="14 16">Binds 1 [4Fe-4S] cluster. The cluster is coordinated with 3 cysteines and an exchangeable S-adenosyl-L-methionine.</text>
</comment>
<feature type="domain" description="Radical SAM core" evidence="17">
    <location>
        <begin position="45"/>
        <end position="282"/>
    </location>
</feature>
<dbReference type="InterPro" id="IPR013785">
    <property type="entry name" value="Aldolase_TIM"/>
</dbReference>
<keyword evidence="5 14" id="KW-0004">4Fe-4S</keyword>
<feature type="binding site" evidence="15">
    <location>
        <position position="144"/>
    </location>
    <ligand>
        <name>S-adenosyl-L-methionine</name>
        <dbReference type="ChEBI" id="CHEBI:59789"/>
        <label>1</label>
    </ligand>
</feature>
<feature type="binding site" evidence="15">
    <location>
        <position position="54"/>
    </location>
    <ligand>
        <name>S-adenosyl-L-methionine</name>
        <dbReference type="ChEBI" id="CHEBI:59789"/>
        <label>1</label>
    </ligand>
</feature>
<dbReference type="Gene3D" id="1.10.10.920">
    <property type="match status" value="1"/>
</dbReference>
<keyword evidence="6 14" id="KW-0963">Cytoplasm</keyword>
<feature type="binding site" evidence="15">
    <location>
        <position position="171"/>
    </location>
    <ligand>
        <name>S-adenosyl-L-methionine</name>
        <dbReference type="ChEBI" id="CHEBI:59789"/>
        <label>2</label>
    </ligand>
</feature>
<comment type="catalytic activity">
    <reaction evidence="13 14">
        <text>coproporphyrinogen III + 2 S-adenosyl-L-methionine = protoporphyrinogen IX + 2 5'-deoxyadenosine + 2 L-methionine + 2 CO2</text>
        <dbReference type="Rhea" id="RHEA:15425"/>
        <dbReference type="ChEBI" id="CHEBI:16526"/>
        <dbReference type="ChEBI" id="CHEBI:17319"/>
        <dbReference type="ChEBI" id="CHEBI:57307"/>
        <dbReference type="ChEBI" id="CHEBI:57309"/>
        <dbReference type="ChEBI" id="CHEBI:57844"/>
        <dbReference type="ChEBI" id="CHEBI:59789"/>
        <dbReference type="EC" id="1.3.98.3"/>
    </reaction>
</comment>
<dbReference type="SFLD" id="SFLDG01065">
    <property type="entry name" value="anaerobic_coproporphyrinogen-I"/>
    <property type="match status" value="1"/>
</dbReference>
<feature type="binding site" evidence="15">
    <location>
        <position position="208"/>
    </location>
    <ligand>
        <name>S-adenosyl-L-methionine</name>
        <dbReference type="ChEBI" id="CHEBI:59789"/>
        <label>2</label>
    </ligand>
</feature>
<dbReference type="OrthoDB" id="9808022at2"/>
<dbReference type="GO" id="GO:0005737">
    <property type="term" value="C:cytoplasm"/>
    <property type="evidence" value="ECO:0007669"/>
    <property type="project" value="UniProtKB-SubCell"/>
</dbReference>
<evidence type="ECO:0000256" key="5">
    <source>
        <dbReference type="ARBA" id="ARBA00022485"/>
    </source>
</evidence>
<evidence type="ECO:0000256" key="2">
    <source>
        <dbReference type="ARBA" id="ARBA00004785"/>
    </source>
</evidence>
<evidence type="ECO:0000256" key="8">
    <source>
        <dbReference type="ARBA" id="ARBA00022723"/>
    </source>
</evidence>
<dbReference type="Gene3D" id="3.20.20.70">
    <property type="entry name" value="Aldolase class I"/>
    <property type="match status" value="1"/>
</dbReference>
<evidence type="ECO:0000256" key="1">
    <source>
        <dbReference type="ARBA" id="ARBA00004496"/>
    </source>
</evidence>
<evidence type="ECO:0000256" key="3">
    <source>
        <dbReference type="ARBA" id="ARBA00005493"/>
    </source>
</evidence>
<dbReference type="EMBL" id="CP014327">
    <property type="protein sequence ID" value="AML51315.1"/>
    <property type="molecule type" value="Genomic_DNA"/>
</dbReference>
<evidence type="ECO:0000256" key="12">
    <source>
        <dbReference type="ARBA" id="ARBA00023244"/>
    </source>
</evidence>
<dbReference type="PROSITE" id="PS51918">
    <property type="entry name" value="RADICAL_SAM"/>
    <property type="match status" value="1"/>
</dbReference>
<keyword evidence="12 14" id="KW-0627">Porphyrin biosynthesis</keyword>
<dbReference type="AlphaFoldDB" id="A0A126V046"/>